<evidence type="ECO:0000259" key="4">
    <source>
        <dbReference type="PROSITE" id="PS51795"/>
    </source>
</evidence>
<accession>A0A835IT66</accession>
<dbReference type="GO" id="GO:0046872">
    <property type="term" value="F:metal ion binding"/>
    <property type="evidence" value="ECO:0007669"/>
    <property type="project" value="UniProtKB-KW"/>
</dbReference>
<dbReference type="AlphaFoldDB" id="A0A835IT66"/>
<feature type="zinc finger region" description="FLZ-type" evidence="3">
    <location>
        <begin position="231"/>
        <end position="275"/>
    </location>
</feature>
<dbReference type="PROSITE" id="PS51795">
    <property type="entry name" value="ZF_FLZ"/>
    <property type="match status" value="1"/>
</dbReference>
<dbReference type="OrthoDB" id="1902692at2759"/>
<organism evidence="5 6">
    <name type="scientific">Coptis chinensis</name>
    <dbReference type="NCBI Taxonomy" id="261450"/>
    <lineage>
        <taxon>Eukaryota</taxon>
        <taxon>Viridiplantae</taxon>
        <taxon>Streptophyta</taxon>
        <taxon>Embryophyta</taxon>
        <taxon>Tracheophyta</taxon>
        <taxon>Spermatophyta</taxon>
        <taxon>Magnoliopsida</taxon>
        <taxon>Ranunculales</taxon>
        <taxon>Ranunculaceae</taxon>
        <taxon>Coptidoideae</taxon>
        <taxon>Coptis</taxon>
    </lineage>
</organism>
<name>A0A835IT66_9MAGN</name>
<evidence type="ECO:0000256" key="3">
    <source>
        <dbReference type="PROSITE-ProRule" id="PRU01131"/>
    </source>
</evidence>
<dbReference type="PANTHER" id="PTHR46443:SF3">
    <property type="entry name" value="PROTEIN MARD1"/>
    <property type="match status" value="1"/>
</dbReference>
<reference evidence="5 6" key="1">
    <citation type="submission" date="2020-10" db="EMBL/GenBank/DDBJ databases">
        <title>The Coptis chinensis genome and diversification of protoberbering-type alkaloids.</title>
        <authorList>
            <person name="Wang B."/>
            <person name="Shu S."/>
            <person name="Song C."/>
            <person name="Liu Y."/>
        </authorList>
    </citation>
    <scope>NUCLEOTIDE SEQUENCE [LARGE SCALE GENOMIC DNA]</scope>
    <source>
        <strain evidence="5">HL-2020</strain>
        <tissue evidence="5">Leaf</tissue>
    </source>
</reference>
<keyword evidence="6" id="KW-1185">Reference proteome</keyword>
<sequence>MLFTGLTTKAFSETEDLISPTSTLDAMLFSGLPNPFWTDKNSPIKSSQESLLDKKHPWVKKLDSRGVGLGIVDALNDEGSDKKLSKPDSRMVLFGSQLKIQIPPSSQVPPPETEYLQSPADFGIKTRNTQLELFSSSPNLSPSSFSARRSPFEYFNSGIGGSPRVFSGRLSASVMESSEEYTCVITRGPNPKTTHIFDDCIVEDCCGVVGFSSLGKENSFLPDQVSYPFDDFLSFCYTCKKHLGQGKDIYIYRGEKAFCSHECRYQEILLEEGMEKSDLEDIAKNCS</sequence>
<keyword evidence="2" id="KW-0479">Metal-binding</keyword>
<evidence type="ECO:0000256" key="1">
    <source>
        <dbReference type="ARBA" id="ARBA00009374"/>
    </source>
</evidence>
<dbReference type="EMBL" id="JADFTS010000002">
    <property type="protein sequence ID" value="KAF9622608.1"/>
    <property type="molecule type" value="Genomic_DNA"/>
</dbReference>
<dbReference type="InterPro" id="IPR007650">
    <property type="entry name" value="Zf-FLZ_dom"/>
</dbReference>
<protein>
    <recommendedName>
        <fullName evidence="4">FLZ-type domain-containing protein</fullName>
    </recommendedName>
</protein>
<evidence type="ECO:0000313" key="6">
    <source>
        <dbReference type="Proteomes" id="UP000631114"/>
    </source>
</evidence>
<proteinExistence type="inferred from homology"/>
<comment type="similarity">
    <text evidence="1">Belongs to the FLZ family.</text>
</comment>
<feature type="domain" description="FLZ-type" evidence="4">
    <location>
        <begin position="231"/>
        <end position="275"/>
    </location>
</feature>
<evidence type="ECO:0000313" key="5">
    <source>
        <dbReference type="EMBL" id="KAF9622608.1"/>
    </source>
</evidence>
<comment type="caution">
    <text evidence="5">The sequence shown here is derived from an EMBL/GenBank/DDBJ whole genome shotgun (WGS) entry which is preliminary data.</text>
</comment>
<dbReference type="Proteomes" id="UP000631114">
    <property type="component" value="Unassembled WGS sequence"/>
</dbReference>
<dbReference type="InterPro" id="IPR044593">
    <property type="entry name" value="FLZ8/MARD1"/>
</dbReference>
<dbReference type="Pfam" id="PF04570">
    <property type="entry name" value="zf-FLZ"/>
    <property type="match status" value="1"/>
</dbReference>
<gene>
    <name evidence="5" type="ORF">IFM89_032507</name>
</gene>
<dbReference type="PANTHER" id="PTHR46443">
    <property type="entry name" value="FCS-LIKE ZINC FINGER 8"/>
    <property type="match status" value="1"/>
</dbReference>
<evidence type="ECO:0000256" key="2">
    <source>
        <dbReference type="ARBA" id="ARBA00022723"/>
    </source>
</evidence>